<evidence type="ECO:0000313" key="4">
    <source>
        <dbReference type="Proteomes" id="UP001383192"/>
    </source>
</evidence>
<dbReference type="EMBL" id="JAYKXP010000025">
    <property type="protein sequence ID" value="KAK7045337.1"/>
    <property type="molecule type" value="Genomic_DNA"/>
</dbReference>
<dbReference type="InterPro" id="IPR015943">
    <property type="entry name" value="WD40/YVTN_repeat-like_dom_sf"/>
</dbReference>
<feature type="repeat" description="WD" evidence="1">
    <location>
        <begin position="475"/>
        <end position="500"/>
    </location>
</feature>
<dbReference type="Gene3D" id="2.130.10.10">
    <property type="entry name" value="YVTN repeat-like/Quinoprotein amine dehydrogenase"/>
    <property type="match status" value="2"/>
</dbReference>
<evidence type="ECO:0008006" key="5">
    <source>
        <dbReference type="Google" id="ProtNLM"/>
    </source>
</evidence>
<sequence length="500" mass="55869">MLLQPLILPITLLASRAAAQSLFPASEAQVSLDRDAIPPVHDRAKATSETLLPGHPKKKEDEVGCIRLPMESGIYGPCSNITSEPGTYPREAGTLSISPDGTLLAIAQKSGSTIFIYETETLKLRQRFNSGPGDTVRRILFPSRNKLVLFSSFSLVKDREIMRVFDLDEQLEMRPKKIQARDAALEAFTSILGKYMPSTKEAIPPTELGLLLTDLFLHVGATEDMARNRLFDSYFMESRSECTKSASRDGRYVVRPGGSAVINIEEPGPRHKPWDSSWPTSVTLFTNSTQPNRSFLAAMADKLEIWDLKTETMVNAISLPEDPPAAYLDYRCPVFSPDGKLAILNTTSRDAAPYHVVWHIEDGTVTPLESSQPHEARRISFSNDGKRLFVQREWSVGVYNTSTGDLVYEWKAPYNALNRGIAYRLSRIADMDHTSTGLVVCRFEDGNIALLDPETRREGWLPSLWPWNYSEKHDVVLSPDGSTLYSSDSDGNVRLWSLRL</sequence>
<dbReference type="SUPFAM" id="SSF69322">
    <property type="entry name" value="Tricorn protease domain 2"/>
    <property type="match status" value="1"/>
</dbReference>
<comment type="caution">
    <text evidence="3">The sequence shown here is derived from an EMBL/GenBank/DDBJ whole genome shotgun (WGS) entry which is preliminary data.</text>
</comment>
<dbReference type="Proteomes" id="UP001383192">
    <property type="component" value="Unassembled WGS sequence"/>
</dbReference>
<dbReference type="PROSITE" id="PS50294">
    <property type="entry name" value="WD_REPEATS_REGION"/>
    <property type="match status" value="1"/>
</dbReference>
<keyword evidence="4" id="KW-1185">Reference proteome</keyword>
<keyword evidence="2" id="KW-0732">Signal</keyword>
<evidence type="ECO:0000313" key="3">
    <source>
        <dbReference type="EMBL" id="KAK7045337.1"/>
    </source>
</evidence>
<organism evidence="3 4">
    <name type="scientific">Paramarasmius palmivorus</name>
    <dbReference type="NCBI Taxonomy" id="297713"/>
    <lineage>
        <taxon>Eukaryota</taxon>
        <taxon>Fungi</taxon>
        <taxon>Dikarya</taxon>
        <taxon>Basidiomycota</taxon>
        <taxon>Agaricomycotina</taxon>
        <taxon>Agaricomycetes</taxon>
        <taxon>Agaricomycetidae</taxon>
        <taxon>Agaricales</taxon>
        <taxon>Marasmiineae</taxon>
        <taxon>Marasmiaceae</taxon>
        <taxon>Paramarasmius</taxon>
    </lineage>
</organism>
<reference evidence="3 4" key="1">
    <citation type="submission" date="2024-01" db="EMBL/GenBank/DDBJ databases">
        <title>A draft genome for a cacao thread blight-causing isolate of Paramarasmius palmivorus.</title>
        <authorList>
            <person name="Baruah I.K."/>
            <person name="Bukari Y."/>
            <person name="Amoako-Attah I."/>
            <person name="Meinhardt L.W."/>
            <person name="Bailey B.A."/>
            <person name="Cohen S.P."/>
        </authorList>
    </citation>
    <scope>NUCLEOTIDE SEQUENCE [LARGE SCALE GENOMIC DNA]</scope>
    <source>
        <strain evidence="3 4">GH-12</strain>
    </source>
</reference>
<feature type="signal peptide" evidence="2">
    <location>
        <begin position="1"/>
        <end position="19"/>
    </location>
</feature>
<dbReference type="Pfam" id="PF00400">
    <property type="entry name" value="WD40"/>
    <property type="match status" value="1"/>
</dbReference>
<keyword evidence="1" id="KW-0853">WD repeat</keyword>
<protein>
    <recommendedName>
        <fullName evidence="5">WD40 repeat domain-containing protein</fullName>
    </recommendedName>
</protein>
<accession>A0AAW0D3B9</accession>
<evidence type="ECO:0000256" key="2">
    <source>
        <dbReference type="SAM" id="SignalP"/>
    </source>
</evidence>
<dbReference type="AlphaFoldDB" id="A0AAW0D3B9"/>
<dbReference type="PROSITE" id="PS50082">
    <property type="entry name" value="WD_REPEATS_2"/>
    <property type="match status" value="1"/>
</dbReference>
<name>A0AAW0D3B9_9AGAR</name>
<evidence type="ECO:0000256" key="1">
    <source>
        <dbReference type="PROSITE-ProRule" id="PRU00221"/>
    </source>
</evidence>
<gene>
    <name evidence="3" type="ORF">VNI00_007586</name>
</gene>
<feature type="chain" id="PRO_5043642701" description="WD40 repeat domain-containing protein" evidence="2">
    <location>
        <begin position="20"/>
        <end position="500"/>
    </location>
</feature>
<dbReference type="InterPro" id="IPR001680">
    <property type="entry name" value="WD40_rpt"/>
</dbReference>
<proteinExistence type="predicted"/>